<dbReference type="InterPro" id="IPR016030">
    <property type="entry name" value="CblAdoTrfase-like"/>
</dbReference>
<dbReference type="KEGG" id="aaco:K1I37_11150"/>
<evidence type="ECO:0000256" key="12">
    <source>
        <dbReference type="ARBA" id="ARBA00033354"/>
    </source>
</evidence>
<proteinExistence type="inferred from homology"/>
<evidence type="ECO:0000313" key="17">
    <source>
        <dbReference type="Proteomes" id="UP000829401"/>
    </source>
</evidence>
<comment type="catalytic activity">
    <reaction evidence="14 15">
        <text>2 cob(II)alamin + reduced [electron-transfer flavoprotein] + 2 ATP = 2 adenosylcob(III)alamin + 2 triphosphate + oxidized [electron-transfer flavoprotein] + 3 H(+)</text>
        <dbReference type="Rhea" id="RHEA:28671"/>
        <dbReference type="Rhea" id="RHEA-COMP:10685"/>
        <dbReference type="Rhea" id="RHEA-COMP:10686"/>
        <dbReference type="ChEBI" id="CHEBI:15378"/>
        <dbReference type="ChEBI" id="CHEBI:16304"/>
        <dbReference type="ChEBI" id="CHEBI:18036"/>
        <dbReference type="ChEBI" id="CHEBI:18408"/>
        <dbReference type="ChEBI" id="CHEBI:30616"/>
        <dbReference type="ChEBI" id="CHEBI:57692"/>
        <dbReference type="ChEBI" id="CHEBI:58307"/>
        <dbReference type="EC" id="2.5.1.17"/>
    </reaction>
</comment>
<dbReference type="AlphaFoldDB" id="T0CJ91"/>
<dbReference type="PANTHER" id="PTHR12213">
    <property type="entry name" value="CORRINOID ADENOSYLTRANSFERASE"/>
    <property type="match status" value="1"/>
</dbReference>
<dbReference type="GO" id="GO:0005524">
    <property type="term" value="F:ATP binding"/>
    <property type="evidence" value="ECO:0007669"/>
    <property type="project" value="UniProtKB-UniRule"/>
</dbReference>
<evidence type="ECO:0000256" key="13">
    <source>
        <dbReference type="ARBA" id="ARBA00048555"/>
    </source>
</evidence>
<keyword evidence="7 15" id="KW-0808">Transferase</keyword>
<dbReference type="InterPro" id="IPR029499">
    <property type="entry name" value="PduO-typ"/>
</dbReference>
<gene>
    <name evidence="16" type="ORF">K1I37_11150</name>
</gene>
<evidence type="ECO:0000256" key="14">
    <source>
        <dbReference type="ARBA" id="ARBA00048692"/>
    </source>
</evidence>
<evidence type="ECO:0000256" key="7">
    <source>
        <dbReference type="ARBA" id="ARBA00022679"/>
    </source>
</evidence>
<evidence type="ECO:0000256" key="8">
    <source>
        <dbReference type="ARBA" id="ARBA00022741"/>
    </source>
</evidence>
<evidence type="ECO:0000256" key="10">
    <source>
        <dbReference type="ARBA" id="ARBA00031529"/>
    </source>
</evidence>
<dbReference type="GO" id="GO:0009236">
    <property type="term" value="P:cobalamin biosynthetic process"/>
    <property type="evidence" value="ECO:0007669"/>
    <property type="project" value="UniProtKB-UniRule"/>
</dbReference>
<evidence type="ECO:0000313" key="16">
    <source>
        <dbReference type="EMBL" id="UNO47291.1"/>
    </source>
</evidence>
<dbReference type="RefSeq" id="WP_021295280.1">
    <property type="nucleotide sequence ID" value="NZ_AURB01000056.1"/>
</dbReference>
<dbReference type="EMBL" id="CP080467">
    <property type="protein sequence ID" value="UNO47291.1"/>
    <property type="molecule type" value="Genomic_DNA"/>
</dbReference>
<evidence type="ECO:0000256" key="6">
    <source>
        <dbReference type="ARBA" id="ARBA00022573"/>
    </source>
</evidence>
<evidence type="ECO:0000256" key="3">
    <source>
        <dbReference type="ARBA" id="ARBA00011233"/>
    </source>
</evidence>
<comment type="catalytic activity">
    <reaction evidence="13 15">
        <text>2 cob(II)yrinate a,c diamide + reduced [electron-transfer flavoprotein] + 2 ATP = 2 adenosylcob(III)yrinate a,c-diamide + 2 triphosphate + oxidized [electron-transfer flavoprotein] + 3 H(+)</text>
        <dbReference type="Rhea" id="RHEA:11528"/>
        <dbReference type="Rhea" id="RHEA-COMP:10685"/>
        <dbReference type="Rhea" id="RHEA-COMP:10686"/>
        <dbReference type="ChEBI" id="CHEBI:15378"/>
        <dbReference type="ChEBI" id="CHEBI:18036"/>
        <dbReference type="ChEBI" id="CHEBI:30616"/>
        <dbReference type="ChEBI" id="CHEBI:57692"/>
        <dbReference type="ChEBI" id="CHEBI:58307"/>
        <dbReference type="ChEBI" id="CHEBI:58503"/>
        <dbReference type="ChEBI" id="CHEBI:58537"/>
        <dbReference type="EC" id="2.5.1.17"/>
    </reaction>
</comment>
<evidence type="ECO:0000256" key="15">
    <source>
        <dbReference type="RuleBase" id="RU366026"/>
    </source>
</evidence>
<evidence type="ECO:0000256" key="2">
    <source>
        <dbReference type="ARBA" id="ARBA00007487"/>
    </source>
</evidence>
<sequence length="194" mass="21661">MKIYTRSGDEGTTSLIYGRRVAKDSLRVAAYGTVDEANAMIGAALSLMATTSPEFSYLIRYGGRIQRDLFDVGRDLATPDDKRDGVYVHQSDVDLLEKIIDALNEEMPPLRQFVLPSGHPVAALLHVSRTVVRRAERQIVTLEKSETLNPVIRKYLNRLSDALFMMARAVNVRTGAVECIVDFQADKKDPFVES</sequence>
<name>T0CJ91_ALIAG</name>
<evidence type="ECO:0000256" key="4">
    <source>
        <dbReference type="ARBA" id="ARBA00012454"/>
    </source>
</evidence>
<evidence type="ECO:0000256" key="11">
    <source>
        <dbReference type="ARBA" id="ARBA00033334"/>
    </source>
</evidence>
<dbReference type="STRING" id="1356854.N007_20405"/>
<evidence type="ECO:0000256" key="5">
    <source>
        <dbReference type="ARBA" id="ARBA00020963"/>
    </source>
</evidence>
<dbReference type="Pfam" id="PF01923">
    <property type="entry name" value="Cob_adeno_trans"/>
    <property type="match status" value="1"/>
</dbReference>
<comment type="subunit">
    <text evidence="3">Homotrimer.</text>
</comment>
<dbReference type="NCBIfam" id="TIGR00636">
    <property type="entry name" value="PduO_Nterm"/>
    <property type="match status" value="1"/>
</dbReference>
<keyword evidence="9 15" id="KW-0067">ATP-binding</keyword>
<dbReference type="SUPFAM" id="SSF89028">
    <property type="entry name" value="Cobalamin adenosyltransferase-like"/>
    <property type="match status" value="1"/>
</dbReference>
<protein>
    <recommendedName>
        <fullName evidence="5 15">Corrinoid adenosyltransferase</fullName>
        <ecNumber evidence="4 15">2.5.1.17</ecNumber>
    </recommendedName>
    <alternativeName>
        <fullName evidence="10 15">Cob(II)alamin adenosyltransferase</fullName>
    </alternativeName>
    <alternativeName>
        <fullName evidence="12 15">Cob(II)yrinic acid a,c-diamide adenosyltransferase</fullName>
    </alternativeName>
    <alternativeName>
        <fullName evidence="11 15">Cobinamide/cobalamin adenosyltransferase</fullName>
    </alternativeName>
</protein>
<keyword evidence="8 15" id="KW-0547">Nucleotide-binding</keyword>
<dbReference type="eggNOG" id="COG2096">
    <property type="taxonomic scope" value="Bacteria"/>
</dbReference>
<comment type="similarity">
    <text evidence="2 15">Belongs to the Cob(I)alamin adenosyltransferase family.</text>
</comment>
<dbReference type="FunFam" id="1.20.1200.10:FF:000001">
    <property type="entry name" value="Cob(I)yrinic acid a,c-diamide adenosyltransferase"/>
    <property type="match status" value="1"/>
</dbReference>
<evidence type="ECO:0000256" key="1">
    <source>
        <dbReference type="ARBA" id="ARBA00005121"/>
    </source>
</evidence>
<dbReference type="PANTHER" id="PTHR12213:SF0">
    <property type="entry name" value="CORRINOID ADENOSYLTRANSFERASE MMAB"/>
    <property type="match status" value="1"/>
</dbReference>
<evidence type="ECO:0000256" key="9">
    <source>
        <dbReference type="ARBA" id="ARBA00022840"/>
    </source>
</evidence>
<dbReference type="OrthoDB" id="9778896at2"/>
<dbReference type="GO" id="GO:0008817">
    <property type="term" value="F:corrinoid adenosyltransferase activity"/>
    <property type="evidence" value="ECO:0007669"/>
    <property type="project" value="UniProtKB-UniRule"/>
</dbReference>
<accession>T0CJ91</accession>
<comment type="pathway">
    <text evidence="1 15">Cofactor biosynthesis; adenosylcobalamin biosynthesis; adenosylcobalamin from cob(II)yrinate a,c-diamide: step 2/7.</text>
</comment>
<dbReference type="Proteomes" id="UP000829401">
    <property type="component" value="Chromosome"/>
</dbReference>
<dbReference type="InterPro" id="IPR036451">
    <property type="entry name" value="CblAdoTrfase-like_sf"/>
</dbReference>
<reference evidence="17" key="1">
    <citation type="journal article" date="2022" name="G3 (Bethesda)">
        <title>Unveiling the complete genome sequence of Alicyclobacillus acidoterrestris DSM 3922T, a taint-producing strain.</title>
        <authorList>
            <person name="Leonardo I.C."/>
            <person name="Barreto Crespo M.T."/>
            <person name="Gaspar F.B."/>
        </authorList>
    </citation>
    <scope>NUCLEOTIDE SEQUENCE [LARGE SCALE GENOMIC DNA]</scope>
    <source>
        <strain evidence="17">DSM 3922</strain>
    </source>
</reference>
<keyword evidence="17" id="KW-1185">Reference proteome</keyword>
<keyword evidence="6 15" id="KW-0169">Cobalamin biosynthesis</keyword>
<dbReference type="EC" id="2.5.1.17" evidence="4 15"/>
<accession>A0A9E6ZII3</accession>
<dbReference type="Gene3D" id="1.20.1200.10">
    <property type="entry name" value="Cobalamin adenosyltransferase-like"/>
    <property type="match status" value="1"/>
</dbReference>
<organism evidence="16 17">
    <name type="scientific">Alicyclobacillus acidoterrestris (strain ATCC 49025 / DSM 3922 / CIP 106132 / NCIMB 13137 / GD3B)</name>
    <dbReference type="NCBI Taxonomy" id="1356854"/>
    <lineage>
        <taxon>Bacteria</taxon>
        <taxon>Bacillati</taxon>
        <taxon>Bacillota</taxon>
        <taxon>Bacilli</taxon>
        <taxon>Bacillales</taxon>
        <taxon>Alicyclobacillaceae</taxon>
        <taxon>Alicyclobacillus</taxon>
    </lineage>
</organism>